<dbReference type="Pfam" id="PF00730">
    <property type="entry name" value="HhH-GPD"/>
    <property type="match status" value="1"/>
</dbReference>
<dbReference type="Proteomes" id="UP000635902">
    <property type="component" value="Unassembled WGS sequence"/>
</dbReference>
<keyword evidence="12" id="KW-0234">DNA repair</keyword>
<dbReference type="PROSITE" id="PS01155">
    <property type="entry name" value="ENDONUCLEASE_III_2"/>
    <property type="match status" value="1"/>
</dbReference>
<evidence type="ECO:0000256" key="13">
    <source>
        <dbReference type="ARBA" id="ARBA00023295"/>
    </source>
</evidence>
<evidence type="ECO:0000256" key="8">
    <source>
        <dbReference type="ARBA" id="ARBA00022763"/>
    </source>
</evidence>
<keyword evidence="13" id="KW-0326">Glycosidase</keyword>
<feature type="region of interest" description="Disordered" evidence="14">
    <location>
        <begin position="186"/>
        <end position="210"/>
    </location>
</feature>
<evidence type="ECO:0000256" key="6">
    <source>
        <dbReference type="ARBA" id="ARBA00022485"/>
    </source>
</evidence>
<evidence type="ECO:0000256" key="1">
    <source>
        <dbReference type="ARBA" id="ARBA00000843"/>
    </source>
</evidence>
<comment type="caution">
    <text evidence="16">The sequence shown here is derived from an EMBL/GenBank/DDBJ whole genome shotgun (WGS) entry which is preliminary data.</text>
</comment>
<keyword evidence="17" id="KW-1185">Reference proteome</keyword>
<evidence type="ECO:0000256" key="9">
    <source>
        <dbReference type="ARBA" id="ARBA00022801"/>
    </source>
</evidence>
<dbReference type="InterPro" id="IPR011257">
    <property type="entry name" value="DNA_glycosylase"/>
</dbReference>
<protein>
    <recommendedName>
        <fullName evidence="5">Adenine DNA glycosylase</fullName>
        <ecNumber evidence="4">3.2.2.31</ecNumber>
    </recommendedName>
</protein>
<keyword evidence="9" id="KW-0378">Hydrolase</keyword>
<evidence type="ECO:0000313" key="17">
    <source>
        <dbReference type="Proteomes" id="UP000635902"/>
    </source>
</evidence>
<dbReference type="Gene3D" id="1.10.340.30">
    <property type="entry name" value="Hypothetical protein, domain 2"/>
    <property type="match status" value="1"/>
</dbReference>
<dbReference type="Pfam" id="PF00633">
    <property type="entry name" value="HHH"/>
    <property type="match status" value="1"/>
</dbReference>
<comment type="cofactor">
    <cofactor evidence="2">
        <name>[4Fe-4S] cluster</name>
        <dbReference type="ChEBI" id="CHEBI:49883"/>
    </cofactor>
</comment>
<dbReference type="InterPro" id="IPR023170">
    <property type="entry name" value="HhH_base_excis_C"/>
</dbReference>
<keyword evidence="10" id="KW-0408">Iron</keyword>
<dbReference type="InterPro" id="IPR003265">
    <property type="entry name" value="HhH-GPD_domain"/>
</dbReference>
<evidence type="ECO:0000313" key="16">
    <source>
        <dbReference type="EMBL" id="MBF4554157.1"/>
    </source>
</evidence>
<evidence type="ECO:0000256" key="14">
    <source>
        <dbReference type="SAM" id="MobiDB-lite"/>
    </source>
</evidence>
<dbReference type="SMART" id="SM00478">
    <property type="entry name" value="ENDO3c"/>
    <property type="match status" value="1"/>
</dbReference>
<dbReference type="InterPro" id="IPR044298">
    <property type="entry name" value="MIG/MutY"/>
</dbReference>
<evidence type="ECO:0000256" key="5">
    <source>
        <dbReference type="ARBA" id="ARBA00022023"/>
    </source>
</evidence>
<dbReference type="CDD" id="cd00056">
    <property type="entry name" value="ENDO3c"/>
    <property type="match status" value="1"/>
</dbReference>
<dbReference type="PANTHER" id="PTHR42944:SF1">
    <property type="entry name" value="ADENINE DNA GLYCOSYLASE"/>
    <property type="match status" value="1"/>
</dbReference>
<dbReference type="PANTHER" id="PTHR42944">
    <property type="entry name" value="ADENINE DNA GLYCOSYLASE"/>
    <property type="match status" value="1"/>
</dbReference>
<gene>
    <name evidence="16" type="ORF">IRY30_08770</name>
</gene>
<dbReference type="InterPro" id="IPR003651">
    <property type="entry name" value="Endonuclease3_FeS-loop_motif"/>
</dbReference>
<dbReference type="InterPro" id="IPR000445">
    <property type="entry name" value="HhH_motif"/>
</dbReference>
<comment type="similarity">
    <text evidence="3">Belongs to the Nth/MutY family.</text>
</comment>
<accession>A0ABR9ZNG8</accession>
<dbReference type="Pfam" id="PF10576">
    <property type="entry name" value="EndIII_4Fe-2S"/>
    <property type="match status" value="1"/>
</dbReference>
<proteinExistence type="inferred from homology"/>
<keyword evidence="11" id="KW-0411">Iron-sulfur</keyword>
<feature type="domain" description="HhH-GPD" evidence="15">
    <location>
        <begin position="51"/>
        <end position="228"/>
    </location>
</feature>
<evidence type="ECO:0000259" key="15">
    <source>
        <dbReference type="SMART" id="SM00478"/>
    </source>
</evidence>
<keyword evidence="8" id="KW-0227">DNA damage</keyword>
<dbReference type="EMBL" id="JADKMY010000003">
    <property type="protein sequence ID" value="MBF4554157.1"/>
    <property type="molecule type" value="Genomic_DNA"/>
</dbReference>
<evidence type="ECO:0000256" key="4">
    <source>
        <dbReference type="ARBA" id="ARBA00012045"/>
    </source>
</evidence>
<dbReference type="RefSeq" id="WP_194557055.1">
    <property type="nucleotide sequence ID" value="NZ_JADKMY010000003.1"/>
</dbReference>
<reference evidence="16 17" key="1">
    <citation type="submission" date="2020-10" db="EMBL/GenBank/DDBJ databases">
        <title>Novel species in genus Corynebacterium.</title>
        <authorList>
            <person name="Zhang G."/>
        </authorList>
    </citation>
    <scope>NUCLEOTIDE SEQUENCE [LARGE SCALE GENOMIC DNA]</scope>
    <source>
        <strain evidence="16 17">DSM 45110</strain>
    </source>
</reference>
<evidence type="ECO:0000256" key="7">
    <source>
        <dbReference type="ARBA" id="ARBA00022723"/>
    </source>
</evidence>
<evidence type="ECO:0000256" key="11">
    <source>
        <dbReference type="ARBA" id="ARBA00023014"/>
    </source>
</evidence>
<name>A0ABR9ZNG8_9CORY</name>
<evidence type="ECO:0000256" key="3">
    <source>
        <dbReference type="ARBA" id="ARBA00008343"/>
    </source>
</evidence>
<keyword evidence="6" id="KW-0004">4Fe-4S</keyword>
<evidence type="ECO:0000256" key="10">
    <source>
        <dbReference type="ARBA" id="ARBA00023004"/>
    </source>
</evidence>
<evidence type="ECO:0000256" key="2">
    <source>
        <dbReference type="ARBA" id="ARBA00001966"/>
    </source>
</evidence>
<keyword evidence="7" id="KW-0479">Metal-binding</keyword>
<dbReference type="InterPro" id="IPR004036">
    <property type="entry name" value="Endonuclease-III-like_CS2"/>
</dbReference>
<dbReference type="Gene3D" id="1.10.1670.10">
    <property type="entry name" value="Helix-hairpin-Helix base-excision DNA repair enzymes (C-terminal)"/>
    <property type="match status" value="1"/>
</dbReference>
<comment type="catalytic activity">
    <reaction evidence="1">
        <text>Hydrolyzes free adenine bases from 7,8-dihydro-8-oxoguanine:adenine mismatched double-stranded DNA, leaving an apurinic site.</text>
        <dbReference type="EC" id="3.2.2.31"/>
    </reaction>
</comment>
<sequence>MNTPHQPPVEPAVEPTVLTEKLNTWFGVHGRDLLWRHPDTSAWGVLVSEVMAQQTPVRRVEPLWQAWMQRWPDPAALASAPTAEVLRAWANLGYPRRALRLQECARACVEKHQGEVPTTISELEALPGVGSYTARAVAAFALGQAVPVVDTNVRRVYRRVVDGEFLQGPARSRDLRDVATLLPYVDPDPSLSRRQPGASQPIPQPSGNPAHRDAANLMCASLMELGALVCTAKNPSCEQCPISEHCRWVALGKPLPTQEAQDEAKRRVQKFAGTDRQVRGKIMAAVRGADVVSKADVTQLWADQVQLERCLESLVADGLVVVEVAAGNITIRLPH</sequence>
<dbReference type="EC" id="3.2.2.31" evidence="4"/>
<dbReference type="SMART" id="SM00525">
    <property type="entry name" value="FES"/>
    <property type="match status" value="1"/>
</dbReference>
<evidence type="ECO:0000256" key="12">
    <source>
        <dbReference type="ARBA" id="ARBA00023204"/>
    </source>
</evidence>
<organism evidence="16 17">
    <name type="scientific">Corynebacterium suicordis DSM 45110</name>
    <dbReference type="NCBI Taxonomy" id="1121369"/>
    <lineage>
        <taxon>Bacteria</taxon>
        <taxon>Bacillati</taxon>
        <taxon>Actinomycetota</taxon>
        <taxon>Actinomycetes</taxon>
        <taxon>Mycobacteriales</taxon>
        <taxon>Corynebacteriaceae</taxon>
        <taxon>Corynebacterium</taxon>
    </lineage>
</organism>
<dbReference type="SUPFAM" id="SSF48150">
    <property type="entry name" value="DNA-glycosylase"/>
    <property type="match status" value="1"/>
</dbReference>